<organism evidence="2 3">
    <name type="scientific">Chitinophaga pollutisoli</name>
    <dbReference type="NCBI Taxonomy" id="3133966"/>
    <lineage>
        <taxon>Bacteria</taxon>
        <taxon>Pseudomonadati</taxon>
        <taxon>Bacteroidota</taxon>
        <taxon>Chitinophagia</taxon>
        <taxon>Chitinophagales</taxon>
        <taxon>Chitinophagaceae</taxon>
        <taxon>Chitinophaga</taxon>
    </lineage>
</organism>
<gene>
    <name evidence="2" type="ORF">WJU16_25915</name>
</gene>
<keyword evidence="3" id="KW-1185">Reference proteome</keyword>
<keyword evidence="1" id="KW-0812">Transmembrane</keyword>
<reference evidence="3" key="1">
    <citation type="submission" date="2024-03" db="EMBL/GenBank/DDBJ databases">
        <title>Chitinophaga horti sp. nov., isolated from garden soil.</title>
        <authorList>
            <person name="Lee D.S."/>
            <person name="Han D.M."/>
            <person name="Baek J.H."/>
            <person name="Choi D.G."/>
            <person name="Jeon J.H."/>
            <person name="Jeon C.O."/>
        </authorList>
    </citation>
    <scope>NUCLEOTIDE SEQUENCE [LARGE SCALE GENOMIC DNA]</scope>
    <source>
        <strain evidence="3">GPA1</strain>
    </source>
</reference>
<protein>
    <submittedName>
        <fullName evidence="2">Uncharacterized protein</fullName>
    </submittedName>
</protein>
<dbReference type="EMBL" id="CP149822">
    <property type="protein sequence ID" value="WZN41406.1"/>
    <property type="molecule type" value="Genomic_DNA"/>
</dbReference>
<keyword evidence="1" id="KW-0472">Membrane</keyword>
<evidence type="ECO:0000313" key="3">
    <source>
        <dbReference type="Proteomes" id="UP001485459"/>
    </source>
</evidence>
<evidence type="ECO:0000313" key="2">
    <source>
        <dbReference type="EMBL" id="WZN41406.1"/>
    </source>
</evidence>
<accession>A0ABZ2YNT3</accession>
<dbReference type="RefSeq" id="WP_341836257.1">
    <property type="nucleotide sequence ID" value="NZ_CP149822.1"/>
</dbReference>
<proteinExistence type="predicted"/>
<sequence>MIYAHSPKAHTRTARWTLSSSSISWIVIFVLIAMALPILWQLLASLLMSLYWMFLG</sequence>
<feature type="transmembrane region" description="Helical" evidence="1">
    <location>
        <begin position="23"/>
        <end position="54"/>
    </location>
</feature>
<keyword evidence="1" id="KW-1133">Transmembrane helix</keyword>
<dbReference type="Proteomes" id="UP001485459">
    <property type="component" value="Chromosome"/>
</dbReference>
<evidence type="ECO:0000256" key="1">
    <source>
        <dbReference type="SAM" id="Phobius"/>
    </source>
</evidence>
<name>A0ABZ2YNT3_9BACT</name>